<accession>A0A0H5QGB3</accession>
<evidence type="ECO:0000313" key="3">
    <source>
        <dbReference type="EMBL" id="CRZ00632.1"/>
    </source>
</evidence>
<organism evidence="3">
    <name type="scientific">Spongospora subterranea</name>
    <dbReference type="NCBI Taxonomy" id="70186"/>
    <lineage>
        <taxon>Eukaryota</taxon>
        <taxon>Sar</taxon>
        <taxon>Rhizaria</taxon>
        <taxon>Endomyxa</taxon>
        <taxon>Phytomyxea</taxon>
        <taxon>Plasmodiophorida</taxon>
        <taxon>Plasmodiophoridae</taxon>
        <taxon>Spongospora</taxon>
    </lineage>
</organism>
<feature type="region of interest" description="Disordered" evidence="2">
    <location>
        <begin position="157"/>
        <end position="179"/>
    </location>
</feature>
<evidence type="ECO:0000256" key="1">
    <source>
        <dbReference type="SAM" id="Coils"/>
    </source>
</evidence>
<reference evidence="3" key="1">
    <citation type="submission" date="2015-04" db="EMBL/GenBank/DDBJ databases">
        <title>The genome sequence of the plant pathogenic Rhizarian Plasmodiophora brassicae reveals insights in its biotrophic life cycle and the origin of chitin synthesis.</title>
        <authorList>
            <person name="Schwelm A."/>
            <person name="Fogelqvist J."/>
            <person name="Knaust A."/>
            <person name="Julke S."/>
            <person name="Lilja T."/>
            <person name="Dhandapani V."/>
            <person name="Bonilla-Rosso G."/>
            <person name="Karlsson M."/>
            <person name="Shevchenko A."/>
            <person name="Choi S.R."/>
            <person name="Kim H.G."/>
            <person name="Park J.Y."/>
            <person name="Lim Y.P."/>
            <person name="Ludwig-Muller J."/>
            <person name="Dixelius C."/>
        </authorList>
    </citation>
    <scope>NUCLEOTIDE SEQUENCE</scope>
    <source>
        <tissue evidence="3">Potato root galls</tissue>
    </source>
</reference>
<dbReference type="EMBL" id="HACM01000190">
    <property type="protein sequence ID" value="CRZ00632.1"/>
    <property type="molecule type" value="Transcribed_RNA"/>
</dbReference>
<name>A0A0H5QGB3_9EUKA</name>
<proteinExistence type="predicted"/>
<dbReference type="AlphaFoldDB" id="A0A0H5QGB3"/>
<sequence>MASERNSMGESPGKHLSFAEQNERITFPRRKDAESELKVIEKHEVGGAISGYTHLADIQEISQKLRAKAVFETSELDMLQRQNELDRLTANVQEIDRDIKTMSSRITELQQQLAAADTIQGVQRRTMKADLARTLSANQKEFSAKLAQLHSAKQEFDAKESALSKRKVAHSRLKNESDS</sequence>
<feature type="coiled-coil region" evidence="1">
    <location>
        <begin position="78"/>
        <end position="112"/>
    </location>
</feature>
<protein>
    <submittedName>
        <fullName evidence="3">Uncharacterized protein</fullName>
    </submittedName>
</protein>
<keyword evidence="1" id="KW-0175">Coiled coil</keyword>
<feature type="region of interest" description="Disordered" evidence="2">
    <location>
        <begin position="1"/>
        <end position="31"/>
    </location>
</feature>
<evidence type="ECO:0000256" key="2">
    <source>
        <dbReference type="SAM" id="MobiDB-lite"/>
    </source>
</evidence>
<feature type="non-terminal residue" evidence="3">
    <location>
        <position position="179"/>
    </location>
</feature>